<evidence type="ECO:0000256" key="1">
    <source>
        <dbReference type="SAM" id="Coils"/>
    </source>
</evidence>
<dbReference type="AlphaFoldDB" id="A0A550C7A9"/>
<sequence length="379" mass="41106">MTILRPSPFPHVLSRYPAVREASCKRALEYPLHRELAPSFAAPWRFAGSPSSSLIALKPMPLCTPPPAAVAALASVLYPLLRHFPSPCDGPYPGLVHFYIGPKRSLPPPNTPTQSRLARALPAAPAIAVHHALLRPPARASHDELLESSSAVIVAPPHILFTRYTLERPGAPAAATRARATPPSAPIARAAQTGRRRGVHVARGKREGEPGVRGGRPPAVSQGPGRKPREGFTASAAPPPPSRWASGTPIVSPNRYAPLQVSIEEIEETEEEKEDEQDDDELLLKDDTAVPGEHAMQAGLDYVFDGVHEEQWSVEQGLDYAYSSVVPADAQQTEPRTFAEALRRPDRSKWIDAAFDKMQALIDNGTFELVQLPLLGLVF</sequence>
<dbReference type="OrthoDB" id="3344688at2759"/>
<evidence type="ECO:0000313" key="4">
    <source>
        <dbReference type="Proteomes" id="UP000320762"/>
    </source>
</evidence>
<keyword evidence="4" id="KW-1185">Reference proteome</keyword>
<feature type="coiled-coil region" evidence="1">
    <location>
        <begin position="259"/>
        <end position="286"/>
    </location>
</feature>
<organism evidence="3 4">
    <name type="scientific">Schizophyllum amplum</name>
    <dbReference type="NCBI Taxonomy" id="97359"/>
    <lineage>
        <taxon>Eukaryota</taxon>
        <taxon>Fungi</taxon>
        <taxon>Dikarya</taxon>
        <taxon>Basidiomycota</taxon>
        <taxon>Agaricomycotina</taxon>
        <taxon>Agaricomycetes</taxon>
        <taxon>Agaricomycetidae</taxon>
        <taxon>Agaricales</taxon>
        <taxon>Schizophyllaceae</taxon>
        <taxon>Schizophyllum</taxon>
    </lineage>
</organism>
<accession>A0A550C7A9</accession>
<name>A0A550C7A9_9AGAR</name>
<proteinExistence type="predicted"/>
<feature type="region of interest" description="Disordered" evidence="2">
    <location>
        <begin position="189"/>
        <end position="253"/>
    </location>
</feature>
<gene>
    <name evidence="3" type="ORF">BD626DRAFT_571394</name>
</gene>
<dbReference type="Proteomes" id="UP000320762">
    <property type="component" value="Unassembled WGS sequence"/>
</dbReference>
<feature type="compositionally biased region" description="Basic residues" evidence="2">
    <location>
        <begin position="194"/>
        <end position="203"/>
    </location>
</feature>
<comment type="caution">
    <text evidence="3">The sequence shown here is derived from an EMBL/GenBank/DDBJ whole genome shotgun (WGS) entry which is preliminary data.</text>
</comment>
<dbReference type="EMBL" id="VDMD01000020">
    <property type="protein sequence ID" value="TRM60681.1"/>
    <property type="molecule type" value="Genomic_DNA"/>
</dbReference>
<evidence type="ECO:0000256" key="2">
    <source>
        <dbReference type="SAM" id="MobiDB-lite"/>
    </source>
</evidence>
<keyword evidence="1" id="KW-0175">Coiled coil</keyword>
<reference evidence="3 4" key="1">
    <citation type="journal article" date="2019" name="New Phytol.">
        <title>Comparative genomics reveals unique wood-decay strategies and fruiting body development in the Schizophyllaceae.</title>
        <authorList>
            <person name="Almasi E."/>
            <person name="Sahu N."/>
            <person name="Krizsan K."/>
            <person name="Balint B."/>
            <person name="Kovacs G.M."/>
            <person name="Kiss B."/>
            <person name="Cseklye J."/>
            <person name="Drula E."/>
            <person name="Henrissat B."/>
            <person name="Nagy I."/>
            <person name="Chovatia M."/>
            <person name="Adam C."/>
            <person name="LaButti K."/>
            <person name="Lipzen A."/>
            <person name="Riley R."/>
            <person name="Grigoriev I.V."/>
            <person name="Nagy L.G."/>
        </authorList>
    </citation>
    <scope>NUCLEOTIDE SEQUENCE [LARGE SCALE GENOMIC DNA]</scope>
    <source>
        <strain evidence="3 4">NL-1724</strain>
    </source>
</reference>
<dbReference type="STRING" id="97359.A0A550C7A9"/>
<protein>
    <submittedName>
        <fullName evidence="3">Uncharacterized protein</fullName>
    </submittedName>
</protein>
<evidence type="ECO:0000313" key="3">
    <source>
        <dbReference type="EMBL" id="TRM60681.1"/>
    </source>
</evidence>